<dbReference type="HOGENOM" id="CLU_071837_0_0_10"/>
<evidence type="ECO:0000256" key="10">
    <source>
        <dbReference type="HAMAP-Rule" id="MF_00278"/>
    </source>
</evidence>
<feature type="active site" evidence="10 11">
    <location>
        <position position="185"/>
    </location>
</feature>
<dbReference type="EC" id="4.3.2.10" evidence="10"/>
<dbReference type="AlphaFoldDB" id="I4AQD6"/>
<protein>
    <recommendedName>
        <fullName evidence="10">Imidazole glycerol phosphate synthase subunit HisH</fullName>
        <ecNumber evidence="10">4.3.2.10</ecNumber>
    </recommendedName>
    <alternativeName>
        <fullName evidence="10">IGP synthase glutaminase subunit</fullName>
        <ecNumber evidence="10">3.5.1.2</ecNumber>
    </alternativeName>
    <alternativeName>
        <fullName evidence="10">IGP synthase subunit HisH</fullName>
    </alternativeName>
    <alternativeName>
        <fullName evidence="10">ImGP synthase subunit HisH</fullName>
        <shortName evidence="10">IGPS subunit HisH</shortName>
    </alternativeName>
</protein>
<keyword evidence="3 10" id="KW-0028">Amino-acid biosynthesis</keyword>
<dbReference type="EMBL" id="CP003345">
    <property type="protein sequence ID" value="AFM06171.1"/>
    <property type="molecule type" value="Genomic_DNA"/>
</dbReference>
<organism evidence="13 14">
    <name type="scientific">Bernardetia litoralis (strain ATCC 23117 / DSM 6794 / NBRC 15988 / NCIMB 1366 / Fx l1 / Sio-4)</name>
    <name type="common">Flexibacter litoralis</name>
    <dbReference type="NCBI Taxonomy" id="880071"/>
    <lineage>
        <taxon>Bacteria</taxon>
        <taxon>Pseudomonadati</taxon>
        <taxon>Bacteroidota</taxon>
        <taxon>Cytophagia</taxon>
        <taxon>Cytophagales</taxon>
        <taxon>Bernardetiaceae</taxon>
        <taxon>Bernardetia</taxon>
    </lineage>
</organism>
<dbReference type="NCBIfam" id="TIGR01855">
    <property type="entry name" value="IMP_synth_hisH"/>
    <property type="match status" value="1"/>
</dbReference>
<proteinExistence type="inferred from homology"/>
<keyword evidence="6 10" id="KW-0368">Histidine biosynthesis</keyword>
<dbReference type="EC" id="3.5.1.2" evidence="10"/>
<keyword evidence="7 10" id="KW-0456">Lyase</keyword>
<dbReference type="GO" id="GO:0005737">
    <property type="term" value="C:cytoplasm"/>
    <property type="evidence" value="ECO:0007669"/>
    <property type="project" value="UniProtKB-SubCell"/>
</dbReference>
<sequence>MKIVIIDYKAGNIRSVDFALQRLGINAVVSADKDVLRSADKIIFPGVGHAESAMQHLKNADLDTFIPTLKQPVLGICLGMQLLCSHTEEGNTKGLGIFDVNVKEFKPINSVDKVPHMGWNTTENLKGELFDSDLFNKAKDSNQNQFYFVHTYYAELCKDTVASCDYILPFSAALQKDNFYAAQFHPEKSADAGEELLKNFLKL</sequence>
<dbReference type="RefSeq" id="WP_014799594.1">
    <property type="nucleotide sequence ID" value="NC_018018.1"/>
</dbReference>
<dbReference type="GO" id="GO:0004359">
    <property type="term" value="F:glutaminase activity"/>
    <property type="evidence" value="ECO:0007669"/>
    <property type="project" value="UniProtKB-EC"/>
</dbReference>
<evidence type="ECO:0000256" key="8">
    <source>
        <dbReference type="ARBA" id="ARBA00047838"/>
    </source>
</evidence>
<evidence type="ECO:0000256" key="11">
    <source>
        <dbReference type="PIRSR" id="PIRSR000495-1"/>
    </source>
</evidence>
<evidence type="ECO:0000313" key="14">
    <source>
        <dbReference type="Proteomes" id="UP000006054"/>
    </source>
</evidence>
<evidence type="ECO:0000256" key="7">
    <source>
        <dbReference type="ARBA" id="ARBA00023239"/>
    </source>
</evidence>
<evidence type="ECO:0000256" key="3">
    <source>
        <dbReference type="ARBA" id="ARBA00022605"/>
    </source>
</evidence>
<gene>
    <name evidence="10" type="primary">hisH</name>
    <name evidence="13" type="ordered locus">Fleli_3866</name>
</gene>
<dbReference type="CDD" id="cd01748">
    <property type="entry name" value="GATase1_IGP_Synthase"/>
    <property type="match status" value="1"/>
</dbReference>
<comment type="function">
    <text evidence="10">IGPS catalyzes the conversion of PRFAR and glutamine to IGP, AICAR and glutamate. The HisH subunit catalyzes the hydrolysis of glutamine to glutamate and ammonia as part of the synthesis of IGP and AICAR. The resulting ammonia molecule is channeled to the active site of HisF.</text>
</comment>
<keyword evidence="13" id="KW-0808">Transferase</keyword>
<dbReference type="GO" id="GO:0000105">
    <property type="term" value="P:L-histidine biosynthetic process"/>
    <property type="evidence" value="ECO:0007669"/>
    <property type="project" value="UniProtKB-UniRule"/>
</dbReference>
<feature type="domain" description="Glutamine amidotransferase" evidence="12">
    <location>
        <begin position="4"/>
        <end position="201"/>
    </location>
</feature>
<dbReference type="Gene3D" id="3.40.50.880">
    <property type="match status" value="1"/>
</dbReference>
<dbReference type="STRING" id="880071.Fleli_3866"/>
<evidence type="ECO:0000259" key="12">
    <source>
        <dbReference type="Pfam" id="PF00117"/>
    </source>
</evidence>
<dbReference type="PATRIC" id="fig|880071.3.peg.3868"/>
<dbReference type="eggNOG" id="COG0118">
    <property type="taxonomic scope" value="Bacteria"/>
</dbReference>
<keyword evidence="5 10" id="KW-0315">Glutamine amidotransferase</keyword>
<evidence type="ECO:0000256" key="4">
    <source>
        <dbReference type="ARBA" id="ARBA00022801"/>
    </source>
</evidence>
<dbReference type="InterPro" id="IPR017926">
    <property type="entry name" value="GATASE"/>
</dbReference>
<dbReference type="PANTHER" id="PTHR42701">
    <property type="entry name" value="IMIDAZOLE GLYCEROL PHOSPHATE SYNTHASE SUBUNIT HISH"/>
    <property type="match status" value="1"/>
</dbReference>
<keyword evidence="14" id="KW-1185">Reference proteome</keyword>
<comment type="pathway">
    <text evidence="1 10">Amino-acid biosynthesis; L-histidine biosynthesis; L-histidine from 5-phospho-alpha-D-ribose 1-diphosphate: step 5/9.</text>
</comment>
<dbReference type="InterPro" id="IPR010139">
    <property type="entry name" value="Imidazole-glycPsynth_HisH"/>
</dbReference>
<dbReference type="Proteomes" id="UP000006054">
    <property type="component" value="Chromosome"/>
</dbReference>
<dbReference type="HAMAP" id="MF_00278">
    <property type="entry name" value="HisH"/>
    <property type="match status" value="1"/>
</dbReference>
<keyword evidence="4 10" id="KW-0378">Hydrolase</keyword>
<comment type="subcellular location">
    <subcellularLocation>
        <location evidence="10">Cytoplasm</location>
    </subcellularLocation>
</comment>
<feature type="active site" evidence="10 11">
    <location>
        <position position="187"/>
    </location>
</feature>
<comment type="catalytic activity">
    <reaction evidence="9 10">
        <text>L-glutamine + H2O = L-glutamate + NH4(+)</text>
        <dbReference type="Rhea" id="RHEA:15889"/>
        <dbReference type="ChEBI" id="CHEBI:15377"/>
        <dbReference type="ChEBI" id="CHEBI:28938"/>
        <dbReference type="ChEBI" id="CHEBI:29985"/>
        <dbReference type="ChEBI" id="CHEBI:58359"/>
        <dbReference type="EC" id="3.5.1.2"/>
    </reaction>
</comment>
<accession>I4AQD6</accession>
<comment type="catalytic activity">
    <reaction evidence="8 10">
        <text>5-[(5-phospho-1-deoxy-D-ribulos-1-ylimino)methylamino]-1-(5-phospho-beta-D-ribosyl)imidazole-4-carboxamide + L-glutamine = D-erythro-1-(imidazol-4-yl)glycerol 3-phosphate + 5-amino-1-(5-phospho-beta-D-ribosyl)imidazole-4-carboxamide + L-glutamate + H(+)</text>
        <dbReference type="Rhea" id="RHEA:24793"/>
        <dbReference type="ChEBI" id="CHEBI:15378"/>
        <dbReference type="ChEBI" id="CHEBI:29985"/>
        <dbReference type="ChEBI" id="CHEBI:58278"/>
        <dbReference type="ChEBI" id="CHEBI:58359"/>
        <dbReference type="ChEBI" id="CHEBI:58475"/>
        <dbReference type="ChEBI" id="CHEBI:58525"/>
        <dbReference type="EC" id="4.3.2.10"/>
    </reaction>
</comment>
<evidence type="ECO:0000256" key="6">
    <source>
        <dbReference type="ARBA" id="ARBA00023102"/>
    </source>
</evidence>
<dbReference type="KEGG" id="fli:Fleli_3866"/>
<reference evidence="14" key="1">
    <citation type="submission" date="2012-06" db="EMBL/GenBank/DDBJ databases">
        <title>The complete genome of Flexibacter litoralis DSM 6794.</title>
        <authorList>
            <person name="Lucas S."/>
            <person name="Copeland A."/>
            <person name="Lapidus A."/>
            <person name="Glavina del Rio T."/>
            <person name="Dalin E."/>
            <person name="Tice H."/>
            <person name="Bruce D."/>
            <person name="Goodwin L."/>
            <person name="Pitluck S."/>
            <person name="Peters L."/>
            <person name="Ovchinnikova G."/>
            <person name="Lu M."/>
            <person name="Kyrpides N."/>
            <person name="Mavromatis K."/>
            <person name="Ivanova N."/>
            <person name="Brettin T."/>
            <person name="Detter J.C."/>
            <person name="Han C."/>
            <person name="Larimer F."/>
            <person name="Land M."/>
            <person name="Hauser L."/>
            <person name="Markowitz V."/>
            <person name="Cheng J.-F."/>
            <person name="Hugenholtz P."/>
            <person name="Woyke T."/>
            <person name="Wu D."/>
            <person name="Spring S."/>
            <person name="Lang E."/>
            <person name="Kopitz M."/>
            <person name="Brambilla E."/>
            <person name="Klenk H.-P."/>
            <person name="Eisen J.A."/>
        </authorList>
    </citation>
    <scope>NUCLEOTIDE SEQUENCE [LARGE SCALE GENOMIC DNA]</scope>
    <source>
        <strain evidence="14">ATCC 23117 / DSM 6794 / NBRC 15988 / NCIMB 1366 / Sio-4</strain>
    </source>
</reference>
<evidence type="ECO:0000313" key="13">
    <source>
        <dbReference type="EMBL" id="AFM06171.1"/>
    </source>
</evidence>
<dbReference type="UniPathway" id="UPA00031">
    <property type="reaction ID" value="UER00010"/>
</dbReference>
<dbReference type="GO" id="GO:0016829">
    <property type="term" value="F:lyase activity"/>
    <property type="evidence" value="ECO:0007669"/>
    <property type="project" value="UniProtKB-KW"/>
</dbReference>
<evidence type="ECO:0000256" key="2">
    <source>
        <dbReference type="ARBA" id="ARBA00011152"/>
    </source>
</evidence>
<dbReference type="InterPro" id="IPR029062">
    <property type="entry name" value="Class_I_gatase-like"/>
</dbReference>
<name>I4AQD6_BERLS</name>
<dbReference type="PROSITE" id="PS51273">
    <property type="entry name" value="GATASE_TYPE_1"/>
    <property type="match status" value="1"/>
</dbReference>
<dbReference type="Pfam" id="PF00117">
    <property type="entry name" value="GATase"/>
    <property type="match status" value="1"/>
</dbReference>
<evidence type="ECO:0000256" key="9">
    <source>
        <dbReference type="ARBA" id="ARBA00049534"/>
    </source>
</evidence>
<dbReference type="PANTHER" id="PTHR42701:SF1">
    <property type="entry name" value="IMIDAZOLE GLYCEROL PHOSPHATE SYNTHASE SUBUNIT HISH"/>
    <property type="match status" value="1"/>
</dbReference>
<dbReference type="SUPFAM" id="SSF52317">
    <property type="entry name" value="Class I glutamine amidotransferase-like"/>
    <property type="match status" value="1"/>
</dbReference>
<dbReference type="OrthoDB" id="9807137at2"/>
<comment type="subunit">
    <text evidence="2 10">Heterodimer of HisH and HisF.</text>
</comment>
<evidence type="ECO:0000256" key="5">
    <source>
        <dbReference type="ARBA" id="ARBA00022962"/>
    </source>
</evidence>
<dbReference type="GO" id="GO:0000107">
    <property type="term" value="F:imidazoleglycerol-phosphate synthase activity"/>
    <property type="evidence" value="ECO:0007669"/>
    <property type="project" value="UniProtKB-UniRule"/>
</dbReference>
<dbReference type="PIRSF" id="PIRSF000495">
    <property type="entry name" value="Amidotransf_hisH"/>
    <property type="match status" value="1"/>
</dbReference>
<keyword evidence="10" id="KW-0963">Cytoplasm</keyword>
<feature type="active site" description="Nucleophile" evidence="10 11">
    <location>
        <position position="77"/>
    </location>
</feature>
<evidence type="ECO:0000256" key="1">
    <source>
        <dbReference type="ARBA" id="ARBA00005091"/>
    </source>
</evidence>